<reference evidence="2" key="1">
    <citation type="submission" date="2018-05" db="EMBL/GenBank/DDBJ databases">
        <authorList>
            <person name="Lanie J.A."/>
            <person name="Ng W.-L."/>
            <person name="Kazmierczak K.M."/>
            <person name="Andrzejewski T.M."/>
            <person name="Davidsen T.M."/>
            <person name="Wayne K.J."/>
            <person name="Tettelin H."/>
            <person name="Glass J.I."/>
            <person name="Rusch D."/>
            <person name="Podicherti R."/>
            <person name="Tsui H.-C.T."/>
            <person name="Winkler M.E."/>
        </authorList>
    </citation>
    <scope>NUCLEOTIDE SEQUENCE</scope>
</reference>
<dbReference type="EMBL" id="UINC01004027">
    <property type="protein sequence ID" value="SVA11205.1"/>
    <property type="molecule type" value="Genomic_DNA"/>
</dbReference>
<dbReference type="SUPFAM" id="SSF54637">
    <property type="entry name" value="Thioesterase/thiol ester dehydrase-isomerase"/>
    <property type="match status" value="2"/>
</dbReference>
<organism evidence="2">
    <name type="scientific">marine metagenome</name>
    <dbReference type="NCBI Taxonomy" id="408172"/>
    <lineage>
        <taxon>unclassified sequences</taxon>
        <taxon>metagenomes</taxon>
        <taxon>ecological metagenomes</taxon>
    </lineage>
</organism>
<gene>
    <name evidence="2" type="ORF">METZ01_LOCUS64059</name>
</gene>
<sequence length="254" mass="27263">MTTSNDRGQSFLEDLPFTYRPAKNGIHARLEVSDELTEPEGHQVRISVLASVADVITGVLLSSMTETIALTVDLSARIIAPIGPGLLEAESRVVKQGRTLSSTEAVFHHGGRLVAHSWVTFMPAPQPVPRPVESSLERLEPGKGMRRPFIEELGILEAEEHVFEVERSPYTLQPVGTLQGGVICALAEFAAEKRIGAPISEISVHYLSTIRIGPGRASAEPLGSDRALVTVVDAGRDDHRIGAVGFASSGYSPI</sequence>
<dbReference type="InterPro" id="IPR006683">
    <property type="entry name" value="Thioestr_dom"/>
</dbReference>
<dbReference type="AlphaFoldDB" id="A0A381T4V1"/>
<evidence type="ECO:0000259" key="1">
    <source>
        <dbReference type="Pfam" id="PF03061"/>
    </source>
</evidence>
<dbReference type="InterPro" id="IPR029069">
    <property type="entry name" value="HotDog_dom_sf"/>
</dbReference>
<proteinExistence type="predicted"/>
<evidence type="ECO:0000313" key="2">
    <source>
        <dbReference type="EMBL" id="SVA11205.1"/>
    </source>
</evidence>
<feature type="domain" description="Thioesterase" evidence="1">
    <location>
        <begin position="48"/>
        <end position="112"/>
    </location>
</feature>
<dbReference type="CDD" id="cd03443">
    <property type="entry name" value="PaaI_thioesterase"/>
    <property type="match status" value="1"/>
</dbReference>
<protein>
    <recommendedName>
        <fullName evidence="1">Thioesterase domain-containing protein</fullName>
    </recommendedName>
</protein>
<dbReference type="Gene3D" id="3.10.129.10">
    <property type="entry name" value="Hotdog Thioesterase"/>
    <property type="match status" value="2"/>
</dbReference>
<accession>A0A381T4V1</accession>
<dbReference type="Pfam" id="PF03061">
    <property type="entry name" value="4HBT"/>
    <property type="match status" value="1"/>
</dbReference>
<name>A0A381T4V1_9ZZZZ</name>